<reference evidence="1" key="1">
    <citation type="submission" date="2018-12" db="EMBL/GenBank/DDBJ databases">
        <authorList>
            <person name="Will S."/>
            <person name="Neumann-Schaal M."/>
            <person name="Henke P."/>
        </authorList>
    </citation>
    <scope>NUCLEOTIDE SEQUENCE</scope>
    <source>
        <strain evidence="1">PCC 7102</strain>
    </source>
</reference>
<dbReference type="AlphaFoldDB" id="A0A433VMC4"/>
<sequence length="59" mass="6544">MIDAQDFIQAASSRGFGLYTGVPCSFLKPFINYVINSRELQYIGAANEGDAIAMFIMLY</sequence>
<evidence type="ECO:0000313" key="1">
    <source>
        <dbReference type="EMBL" id="RUT07240.1"/>
    </source>
</evidence>
<dbReference type="EMBL" id="RSCL01000005">
    <property type="protein sequence ID" value="RUT07240.1"/>
    <property type="molecule type" value="Genomic_DNA"/>
</dbReference>
<reference evidence="1" key="2">
    <citation type="journal article" date="2019" name="Genome Biol. Evol.">
        <title>Day and night: Metabolic profiles and evolutionary relationships of six axenic non-marine cyanobacteria.</title>
        <authorList>
            <person name="Will S.E."/>
            <person name="Henke P."/>
            <person name="Boedeker C."/>
            <person name="Huang S."/>
            <person name="Brinkmann H."/>
            <person name="Rohde M."/>
            <person name="Jarek M."/>
            <person name="Friedl T."/>
            <person name="Seufert S."/>
            <person name="Schumacher M."/>
            <person name="Overmann J."/>
            <person name="Neumann-Schaal M."/>
            <person name="Petersen J."/>
        </authorList>
    </citation>
    <scope>NUCLEOTIDE SEQUENCE [LARGE SCALE GENOMIC DNA]</scope>
    <source>
        <strain evidence="1">PCC 7102</strain>
    </source>
</reference>
<dbReference type="Proteomes" id="UP000271624">
    <property type="component" value="Unassembled WGS sequence"/>
</dbReference>
<keyword evidence="2" id="KW-1185">Reference proteome</keyword>
<proteinExistence type="predicted"/>
<name>A0A433VMC4_9CYAN</name>
<evidence type="ECO:0000313" key="2">
    <source>
        <dbReference type="Proteomes" id="UP000271624"/>
    </source>
</evidence>
<comment type="caution">
    <text evidence="1">The sequence shown here is derived from an EMBL/GenBank/DDBJ whole genome shotgun (WGS) entry which is preliminary data.</text>
</comment>
<dbReference type="RefSeq" id="WP_186538327.1">
    <property type="nucleotide sequence ID" value="NZ_RSCL01000005.1"/>
</dbReference>
<gene>
    <name evidence="1" type="ORF">DSM106972_025010</name>
</gene>
<organism evidence="1 2">
    <name type="scientific">Dulcicalothrix desertica PCC 7102</name>
    <dbReference type="NCBI Taxonomy" id="232991"/>
    <lineage>
        <taxon>Bacteria</taxon>
        <taxon>Bacillati</taxon>
        <taxon>Cyanobacteriota</taxon>
        <taxon>Cyanophyceae</taxon>
        <taxon>Nostocales</taxon>
        <taxon>Calotrichaceae</taxon>
        <taxon>Dulcicalothrix</taxon>
    </lineage>
</organism>
<protein>
    <recommendedName>
        <fullName evidence="3">Thiamine pyrophosphate enzyme N-terminal TPP-binding domain-containing protein</fullName>
    </recommendedName>
</protein>
<accession>A0A433VMC4</accession>
<evidence type="ECO:0008006" key="3">
    <source>
        <dbReference type="Google" id="ProtNLM"/>
    </source>
</evidence>